<organism evidence="1 2">
    <name type="scientific">Meloidogyne floridensis</name>
    <dbReference type="NCBI Taxonomy" id="298350"/>
    <lineage>
        <taxon>Eukaryota</taxon>
        <taxon>Metazoa</taxon>
        <taxon>Ecdysozoa</taxon>
        <taxon>Nematoda</taxon>
        <taxon>Chromadorea</taxon>
        <taxon>Rhabditida</taxon>
        <taxon>Tylenchina</taxon>
        <taxon>Tylenchomorpha</taxon>
        <taxon>Tylenchoidea</taxon>
        <taxon>Meloidogynidae</taxon>
        <taxon>Meloidogyninae</taxon>
        <taxon>Meloidogyne</taxon>
    </lineage>
</organism>
<name>A0A915PF34_9BILA</name>
<reference evidence="2" key="1">
    <citation type="submission" date="2022-11" db="UniProtKB">
        <authorList>
            <consortium name="WormBaseParasite"/>
        </authorList>
    </citation>
    <scope>IDENTIFICATION</scope>
</reference>
<proteinExistence type="predicted"/>
<evidence type="ECO:0000313" key="2">
    <source>
        <dbReference type="WBParaSite" id="scf7180000425194.g14413"/>
    </source>
</evidence>
<dbReference type="AlphaFoldDB" id="A0A915PF34"/>
<evidence type="ECO:0000313" key="1">
    <source>
        <dbReference type="Proteomes" id="UP000887560"/>
    </source>
</evidence>
<sequence length="103" mass="11230">MNSNSDKLTRATSATSLISTDDEFVYLNGPKTREVGTMTNEIDLILKIEESKVDDVEKSFDNVVNTGTNTTGAGVSIFSINFIGAIQANLQLNQFMQHSQLAL</sequence>
<accession>A0A915PF34</accession>
<dbReference type="WBParaSite" id="scf7180000425194.g14413">
    <property type="protein sequence ID" value="scf7180000425194.g14413"/>
    <property type="gene ID" value="scf7180000425194.g14413"/>
</dbReference>
<dbReference type="Proteomes" id="UP000887560">
    <property type="component" value="Unplaced"/>
</dbReference>
<keyword evidence="1" id="KW-1185">Reference proteome</keyword>
<protein>
    <submittedName>
        <fullName evidence="2">Uncharacterized protein</fullName>
    </submittedName>
</protein>